<dbReference type="InterPro" id="IPR012878">
    <property type="entry name" value="Beta-AFase-like_GH127_cat"/>
</dbReference>
<dbReference type="SUPFAM" id="SSF48208">
    <property type="entry name" value="Six-hairpin glycosidases"/>
    <property type="match status" value="1"/>
</dbReference>
<feature type="domain" description="Non-reducing end beta-L-arabinofuranosidase-like GH127 middle" evidence="2">
    <location>
        <begin position="439"/>
        <end position="533"/>
    </location>
</feature>
<dbReference type="InterPro" id="IPR049046">
    <property type="entry name" value="Beta-AFase-like_GH127_middle"/>
</dbReference>
<organism evidence="3 4">
    <name type="scientific">Edaphobacter acidisoli</name>
    <dbReference type="NCBI Taxonomy" id="2040573"/>
    <lineage>
        <taxon>Bacteria</taxon>
        <taxon>Pseudomonadati</taxon>
        <taxon>Acidobacteriota</taxon>
        <taxon>Terriglobia</taxon>
        <taxon>Terriglobales</taxon>
        <taxon>Acidobacteriaceae</taxon>
        <taxon>Edaphobacter</taxon>
    </lineage>
</organism>
<gene>
    <name evidence="3" type="ORF">GCM10011507_03320</name>
</gene>
<sequence>MGDLSLYYPNTHGSRLEPVKLTRRTFIKTATAVAAMPALAGAEVANATREPLQELPYSAIQLAGGPLKRHYDAMHAHYLSLSNDRLLKVYRQRAGLPAPGEDMGGWYDLNGFVPGHSLGQYISGIARFGASTGDQACHEKVHALVTGFAATLGPDNQSILRPETNLWPCYILDKHFIGLIDAATLSNVSESIPLLSRVLSGAKPLLPSQGRDRIGKKKPPYDETYVMPENLFTAHQLTGNPEFRNLATRYLLDRELFDPLARGNDPFPGQHAYSHAIALSSAAKAYLTLGDAKYRTAIENAFTLLTTQQQFASGGWGPNETFITPHKGELYASLQTTADHFETPCGSYAATKLARYLIRTTPDARQLPRYGDNLERALWNTILAAKYPDSNGDYFYYSTYSPNATKVYYPKKWPCCSGTLAQTVADYPLNLYFQSPTGIHINTYASSQLKWKQGSTPVTLTQTTNYPAEDTIAIMLHPEAPTTFTLTLRIPGWAPSAATITINNEPPVKVAAGASATLRAHWRSGDRITLAIPQDFRTEAIDEQHPETVALMRGPVQYVALNPPGDLPQDRLPLPSSLKQAAPEVFTENYSGRKLIFVPIYRIQNETYTAYFTRA</sequence>
<dbReference type="Pfam" id="PF07944">
    <property type="entry name" value="Beta-AFase-like_GH127_cat"/>
    <property type="match status" value="1"/>
</dbReference>
<dbReference type="RefSeq" id="WP_188757612.1">
    <property type="nucleotide sequence ID" value="NZ_JAGSYK010000002.1"/>
</dbReference>
<dbReference type="Pfam" id="PF20736">
    <property type="entry name" value="Glyco_hydro127M"/>
    <property type="match status" value="1"/>
</dbReference>
<name>A0A916W023_9BACT</name>
<evidence type="ECO:0000313" key="3">
    <source>
        <dbReference type="EMBL" id="GGA55389.1"/>
    </source>
</evidence>
<reference evidence="3" key="1">
    <citation type="journal article" date="2014" name="Int. J. Syst. Evol. Microbiol.">
        <title>Complete genome sequence of Corynebacterium casei LMG S-19264T (=DSM 44701T), isolated from a smear-ripened cheese.</title>
        <authorList>
            <consortium name="US DOE Joint Genome Institute (JGI-PGF)"/>
            <person name="Walter F."/>
            <person name="Albersmeier A."/>
            <person name="Kalinowski J."/>
            <person name="Ruckert C."/>
        </authorList>
    </citation>
    <scope>NUCLEOTIDE SEQUENCE</scope>
    <source>
        <strain evidence="3">CGMCC 1.15447</strain>
    </source>
</reference>
<comment type="caution">
    <text evidence="3">The sequence shown here is derived from an EMBL/GenBank/DDBJ whole genome shotgun (WGS) entry which is preliminary data.</text>
</comment>
<feature type="domain" description="Non-reducing end beta-L-arabinofuranosidase-like GH127 catalytic" evidence="1">
    <location>
        <begin position="63"/>
        <end position="427"/>
    </location>
</feature>
<evidence type="ECO:0000259" key="2">
    <source>
        <dbReference type="Pfam" id="PF20736"/>
    </source>
</evidence>
<dbReference type="InterPro" id="IPR006311">
    <property type="entry name" value="TAT_signal"/>
</dbReference>
<dbReference type="GO" id="GO:0005975">
    <property type="term" value="P:carbohydrate metabolic process"/>
    <property type="evidence" value="ECO:0007669"/>
    <property type="project" value="InterPro"/>
</dbReference>
<evidence type="ECO:0000259" key="1">
    <source>
        <dbReference type="Pfam" id="PF07944"/>
    </source>
</evidence>
<dbReference type="PROSITE" id="PS51318">
    <property type="entry name" value="TAT"/>
    <property type="match status" value="1"/>
</dbReference>
<dbReference type="PANTHER" id="PTHR31151:SF0">
    <property type="entry name" value="PROLINE-TRNA LIGASE (DUF1680)"/>
    <property type="match status" value="1"/>
</dbReference>
<protein>
    <recommendedName>
        <fullName evidence="5">Twin-arginine translocation signal domain-containing protein</fullName>
    </recommendedName>
</protein>
<dbReference type="PANTHER" id="PTHR31151">
    <property type="entry name" value="PROLINE-TRNA LIGASE (DUF1680)"/>
    <property type="match status" value="1"/>
</dbReference>
<accession>A0A916W023</accession>
<dbReference type="InterPro" id="IPR008928">
    <property type="entry name" value="6-hairpin_glycosidase_sf"/>
</dbReference>
<dbReference type="Proteomes" id="UP000648801">
    <property type="component" value="Unassembled WGS sequence"/>
</dbReference>
<dbReference type="EMBL" id="BMJB01000001">
    <property type="protein sequence ID" value="GGA55389.1"/>
    <property type="molecule type" value="Genomic_DNA"/>
</dbReference>
<evidence type="ECO:0000313" key="4">
    <source>
        <dbReference type="Proteomes" id="UP000648801"/>
    </source>
</evidence>
<keyword evidence="4" id="KW-1185">Reference proteome</keyword>
<dbReference type="AlphaFoldDB" id="A0A916W023"/>
<evidence type="ECO:0008006" key="5">
    <source>
        <dbReference type="Google" id="ProtNLM"/>
    </source>
</evidence>
<proteinExistence type="predicted"/>
<reference evidence="3" key="2">
    <citation type="submission" date="2020-09" db="EMBL/GenBank/DDBJ databases">
        <authorList>
            <person name="Sun Q."/>
            <person name="Zhou Y."/>
        </authorList>
    </citation>
    <scope>NUCLEOTIDE SEQUENCE</scope>
    <source>
        <strain evidence="3">CGMCC 1.15447</strain>
    </source>
</reference>